<dbReference type="InterPro" id="IPR007118">
    <property type="entry name" value="Expan_Lol_pI"/>
</dbReference>
<dbReference type="FunFam" id="2.40.40.10:FF:000001">
    <property type="entry name" value="Expansin"/>
    <property type="match status" value="1"/>
</dbReference>
<reference evidence="9" key="2">
    <citation type="submission" date="2015-03" db="UniProtKB">
        <authorList>
            <consortium name="EnsemblPlants"/>
        </authorList>
    </citation>
    <scope>IDENTIFICATION</scope>
</reference>
<organism evidence="9 10">
    <name type="scientific">Brassica oleracea var. oleracea</name>
    <dbReference type="NCBI Taxonomy" id="109376"/>
    <lineage>
        <taxon>Eukaryota</taxon>
        <taxon>Viridiplantae</taxon>
        <taxon>Streptophyta</taxon>
        <taxon>Embryophyta</taxon>
        <taxon>Tracheophyta</taxon>
        <taxon>Spermatophyta</taxon>
        <taxon>Magnoliopsida</taxon>
        <taxon>eudicotyledons</taxon>
        <taxon>Gunneridae</taxon>
        <taxon>Pentapetalae</taxon>
        <taxon>rosids</taxon>
        <taxon>malvids</taxon>
        <taxon>Brassicales</taxon>
        <taxon>Brassicaceae</taxon>
        <taxon>Brassiceae</taxon>
        <taxon>Brassica</taxon>
    </lineage>
</organism>
<evidence type="ECO:0000256" key="6">
    <source>
        <dbReference type="ARBA" id="ARBA00023316"/>
    </source>
</evidence>
<dbReference type="CDD" id="cd22274">
    <property type="entry name" value="DPBB_EXPA_N"/>
    <property type="match status" value="1"/>
</dbReference>
<dbReference type="SUPFAM" id="SSF50685">
    <property type="entry name" value="Barwin-like endoglucanases"/>
    <property type="match status" value="1"/>
</dbReference>
<comment type="subcellular location">
    <subcellularLocation>
        <location evidence="7">Secreted</location>
        <location evidence="7">Cell wall</location>
    </subcellularLocation>
    <subcellularLocation>
        <location evidence="7">Membrane</location>
        <topology evidence="7">Peripheral membrane protein</topology>
    </subcellularLocation>
</comment>
<dbReference type="GO" id="GO:0009664">
    <property type="term" value="P:plant-type cell wall organization"/>
    <property type="evidence" value="ECO:0007669"/>
    <property type="project" value="InterPro"/>
</dbReference>
<dbReference type="PANTHER" id="PTHR31867">
    <property type="entry name" value="EXPANSIN-A15"/>
    <property type="match status" value="1"/>
</dbReference>
<keyword evidence="3 7" id="KW-0964">Secreted</keyword>
<dbReference type="eggNOG" id="ENOG502QPUJ">
    <property type="taxonomic scope" value="Eukaryota"/>
</dbReference>
<dbReference type="PRINTS" id="PR01226">
    <property type="entry name" value="EXPANSIN"/>
</dbReference>
<comment type="similarity">
    <text evidence="1 7">Belongs to the expansin family. Expansin A subfamily.</text>
</comment>
<keyword evidence="10" id="KW-1185">Reference proteome</keyword>
<keyword evidence="4" id="KW-0732">Signal</keyword>
<dbReference type="GO" id="GO:0005576">
    <property type="term" value="C:extracellular region"/>
    <property type="evidence" value="ECO:0007669"/>
    <property type="project" value="InterPro"/>
</dbReference>
<dbReference type="Gene3D" id="2.40.40.10">
    <property type="entry name" value="RlpA-like domain"/>
    <property type="match status" value="1"/>
</dbReference>
<keyword evidence="5" id="KW-0472">Membrane</keyword>
<dbReference type="Proteomes" id="UP000032141">
    <property type="component" value="Chromosome C9"/>
</dbReference>
<evidence type="ECO:0000256" key="4">
    <source>
        <dbReference type="ARBA" id="ARBA00022729"/>
    </source>
</evidence>
<keyword evidence="6 7" id="KW-0961">Cell wall biogenesis/degradation</keyword>
<dbReference type="SMART" id="SM00837">
    <property type="entry name" value="DPBB_1"/>
    <property type="match status" value="1"/>
</dbReference>
<dbReference type="AlphaFoldDB" id="A0A0D3EBQ1"/>
<protein>
    <recommendedName>
        <fullName evidence="7">Expansin</fullName>
    </recommendedName>
</protein>
<feature type="domain" description="Expansin-like EG45" evidence="8">
    <location>
        <begin position="81"/>
        <end position="193"/>
    </location>
</feature>
<accession>A0A0D3EBQ1</accession>
<evidence type="ECO:0000256" key="1">
    <source>
        <dbReference type="ARBA" id="ARBA00005392"/>
    </source>
</evidence>
<name>A0A0D3EBQ1_BRAOL</name>
<dbReference type="Pfam" id="PF03330">
    <property type="entry name" value="DPBB_1"/>
    <property type="match status" value="1"/>
</dbReference>
<dbReference type="InterPro" id="IPR002963">
    <property type="entry name" value="Expansin"/>
</dbReference>
<dbReference type="GO" id="GO:0016020">
    <property type="term" value="C:membrane"/>
    <property type="evidence" value="ECO:0007669"/>
    <property type="project" value="UniProtKB-SubCell"/>
</dbReference>
<comment type="function">
    <text evidence="7">Causes loosening and extension of plant cell walls by disrupting non-covalent bonding between cellulose microfibrils and matrix glucans. No enzymatic activity has been found.</text>
</comment>
<evidence type="ECO:0000256" key="7">
    <source>
        <dbReference type="RuleBase" id="RU365023"/>
    </source>
</evidence>
<dbReference type="InterPro" id="IPR009009">
    <property type="entry name" value="RlpA-like_DPBB"/>
</dbReference>
<evidence type="ECO:0000256" key="2">
    <source>
        <dbReference type="ARBA" id="ARBA00022512"/>
    </source>
</evidence>
<dbReference type="STRING" id="109376.A0A0D3EBQ1"/>
<evidence type="ECO:0000313" key="10">
    <source>
        <dbReference type="Proteomes" id="UP000032141"/>
    </source>
</evidence>
<evidence type="ECO:0000256" key="5">
    <source>
        <dbReference type="ARBA" id="ARBA00023136"/>
    </source>
</evidence>
<dbReference type="InterPro" id="IPR036908">
    <property type="entry name" value="RlpA-like_sf"/>
</dbReference>
<keyword evidence="2 7" id="KW-0134">Cell wall</keyword>
<dbReference type="InterPro" id="IPR007112">
    <property type="entry name" value="Expansin/allergen_DPBB_dom"/>
</dbReference>
<evidence type="ECO:0000256" key="3">
    <source>
        <dbReference type="ARBA" id="ARBA00022525"/>
    </source>
</evidence>
<evidence type="ECO:0000313" key="9">
    <source>
        <dbReference type="EnsemblPlants" id="Bo9g124780.1"/>
    </source>
</evidence>
<dbReference type="PRINTS" id="PR01225">
    <property type="entry name" value="EXPANSNFAMLY"/>
</dbReference>
<dbReference type="EnsemblPlants" id="Bo9g124780.1">
    <property type="protein sequence ID" value="Bo9g124780.1"/>
    <property type="gene ID" value="Bo9g124780"/>
</dbReference>
<evidence type="ECO:0000259" key="8">
    <source>
        <dbReference type="PROSITE" id="PS50842"/>
    </source>
</evidence>
<reference evidence="9 10" key="1">
    <citation type="journal article" date="2014" name="Genome Biol.">
        <title>Transcriptome and methylome profiling reveals relics of genome dominance in the mesopolyploid Brassica oleracea.</title>
        <authorList>
            <person name="Parkin I.A."/>
            <person name="Koh C."/>
            <person name="Tang H."/>
            <person name="Robinson S.J."/>
            <person name="Kagale S."/>
            <person name="Clarke W.E."/>
            <person name="Town C.D."/>
            <person name="Nixon J."/>
            <person name="Krishnakumar V."/>
            <person name="Bidwell S.L."/>
            <person name="Denoeud F."/>
            <person name="Belcram H."/>
            <person name="Links M.G."/>
            <person name="Just J."/>
            <person name="Clarke C."/>
            <person name="Bender T."/>
            <person name="Huebert T."/>
            <person name="Mason A.S."/>
            <person name="Pires J.C."/>
            <person name="Barker G."/>
            <person name="Moore J."/>
            <person name="Walley P.G."/>
            <person name="Manoli S."/>
            <person name="Batley J."/>
            <person name="Edwards D."/>
            <person name="Nelson M.N."/>
            <person name="Wang X."/>
            <person name="Paterson A.H."/>
            <person name="King G."/>
            <person name="Bancroft I."/>
            <person name="Chalhoub B."/>
            <person name="Sharpe A.G."/>
        </authorList>
    </citation>
    <scope>NUCLEOTIDE SEQUENCE</scope>
    <source>
        <strain evidence="9 10">cv. TO1000</strain>
    </source>
</reference>
<proteinExistence type="inferred from homology"/>
<dbReference type="Gramene" id="Bo9g124780.1">
    <property type="protein sequence ID" value="Bo9g124780.1"/>
    <property type="gene ID" value="Bo9g124780"/>
</dbReference>
<dbReference type="HOGENOM" id="CLU_1216260_0_0_1"/>
<dbReference type="PROSITE" id="PS50842">
    <property type="entry name" value="EXPANSIN_EG45"/>
    <property type="match status" value="1"/>
</dbReference>
<sequence length="228" mass="25417">MAFSFRDYLLGLNRTTKDQRRAETNGRGTAPIGSRCRELSRACFFSRTVASGRGFGLSWTSGWVNARATFYGGDDASGTMGGACGYGNLYSQGYNTNTAALSTALFNGGQSCGACFQIKCVNDPKWCLRGTITVTGTNFCPPNFAQANDAGGWCNPPQHHFDLAQPIFLRIAKYKAGVFPVQYRRVPTDVDSEYFPWIMWYIWKNRNDKIHNNRTVSPQEILRRADVE</sequence>